<proteinExistence type="predicted"/>
<accession>A0A9W6QIB9</accession>
<protein>
    <submittedName>
        <fullName evidence="2">Uncharacterized protein</fullName>
    </submittedName>
</protein>
<dbReference type="AlphaFoldDB" id="A0A9W6QIB9"/>
<comment type="caution">
    <text evidence="2">The sequence shown here is derived from an EMBL/GenBank/DDBJ whole genome shotgun (WGS) entry which is preliminary data.</text>
</comment>
<keyword evidence="1" id="KW-1133">Transmembrane helix</keyword>
<dbReference type="RefSeq" id="WP_285610442.1">
    <property type="nucleotide sequence ID" value="NZ_BSSD01000003.1"/>
</dbReference>
<keyword evidence="1" id="KW-0812">Transmembrane</keyword>
<evidence type="ECO:0000313" key="3">
    <source>
        <dbReference type="Proteomes" id="UP001165042"/>
    </source>
</evidence>
<keyword evidence="3" id="KW-1185">Reference proteome</keyword>
<sequence>MIFYDLSGTSMDASYEPMMSADFLKAVTALMPASQLVVISVTFTLLTAAMRWIPQLPKGMAIFSACCLPKALRAAHIEEIWGTLLEEPSLVRRTYLATGAVLSAPRAGWMARRRKRFEAEELQRLA</sequence>
<name>A0A9W6QIB9_9PSEU</name>
<evidence type="ECO:0000313" key="2">
    <source>
        <dbReference type="EMBL" id="GLW91621.1"/>
    </source>
</evidence>
<dbReference type="EMBL" id="BSSD01000003">
    <property type="protein sequence ID" value="GLW91621.1"/>
    <property type="molecule type" value="Genomic_DNA"/>
</dbReference>
<gene>
    <name evidence="2" type="ORF">Aglo03_24370</name>
</gene>
<evidence type="ECO:0000256" key="1">
    <source>
        <dbReference type="SAM" id="Phobius"/>
    </source>
</evidence>
<reference evidence="2" key="1">
    <citation type="submission" date="2023-02" db="EMBL/GenBank/DDBJ databases">
        <title>Actinokineospora globicatena NBRC 15670.</title>
        <authorList>
            <person name="Ichikawa N."/>
            <person name="Sato H."/>
            <person name="Tonouchi N."/>
        </authorList>
    </citation>
    <scope>NUCLEOTIDE SEQUENCE</scope>
    <source>
        <strain evidence="2">NBRC 15670</strain>
    </source>
</reference>
<organism evidence="2 3">
    <name type="scientific">Actinokineospora globicatena</name>
    <dbReference type="NCBI Taxonomy" id="103729"/>
    <lineage>
        <taxon>Bacteria</taxon>
        <taxon>Bacillati</taxon>
        <taxon>Actinomycetota</taxon>
        <taxon>Actinomycetes</taxon>
        <taxon>Pseudonocardiales</taxon>
        <taxon>Pseudonocardiaceae</taxon>
        <taxon>Actinokineospora</taxon>
    </lineage>
</organism>
<keyword evidence="1" id="KW-0472">Membrane</keyword>
<feature type="transmembrane region" description="Helical" evidence="1">
    <location>
        <begin position="33"/>
        <end position="53"/>
    </location>
</feature>
<dbReference type="Proteomes" id="UP001165042">
    <property type="component" value="Unassembled WGS sequence"/>
</dbReference>